<evidence type="ECO:0000313" key="2">
    <source>
        <dbReference type="Proteomes" id="UP001363035"/>
    </source>
</evidence>
<proteinExistence type="predicted"/>
<dbReference type="EMBL" id="JAYLLN010000010">
    <property type="protein sequence ID" value="MEI5984448.1"/>
    <property type="molecule type" value="Genomic_DNA"/>
</dbReference>
<dbReference type="RefSeq" id="WP_167554230.1">
    <property type="nucleotide sequence ID" value="NZ_JAYLLN010000010.1"/>
</dbReference>
<organism evidence="1 2">
    <name type="scientific">Sphingobacterium tenebrionis</name>
    <dbReference type="NCBI Taxonomy" id="3111775"/>
    <lineage>
        <taxon>Bacteria</taxon>
        <taxon>Pseudomonadati</taxon>
        <taxon>Bacteroidota</taxon>
        <taxon>Sphingobacteriia</taxon>
        <taxon>Sphingobacteriales</taxon>
        <taxon>Sphingobacteriaceae</taxon>
        <taxon>Sphingobacterium</taxon>
    </lineage>
</organism>
<evidence type="ECO:0000313" key="1">
    <source>
        <dbReference type="EMBL" id="MEI5984448.1"/>
    </source>
</evidence>
<dbReference type="Proteomes" id="UP001363035">
    <property type="component" value="Unassembled WGS sequence"/>
</dbReference>
<protein>
    <submittedName>
        <fullName evidence="1">Uncharacterized protein</fullName>
    </submittedName>
</protein>
<reference evidence="1 2" key="1">
    <citation type="submission" date="2024-01" db="EMBL/GenBank/DDBJ databases">
        <title>Sphingobacterium tenebrionis sp. nov., a novel endophyte isolated from tenebrio molitor intestines.</title>
        <authorList>
            <person name="Zhang C."/>
        </authorList>
    </citation>
    <scope>NUCLEOTIDE SEQUENCE [LARGE SCALE GENOMIC DNA]</scope>
    <source>
        <strain evidence="1 2">PU5-4</strain>
    </source>
</reference>
<accession>A0ABU8I4B7</accession>
<keyword evidence="2" id="KW-1185">Reference proteome</keyword>
<comment type="caution">
    <text evidence="1">The sequence shown here is derived from an EMBL/GenBank/DDBJ whole genome shotgun (WGS) entry which is preliminary data.</text>
</comment>
<gene>
    <name evidence="1" type="ORF">VJ786_05980</name>
</gene>
<name>A0ABU8I4B7_9SPHI</name>
<sequence>MNIQAYHLGQLKKVKSRYIVREDNQIIVVNEFVDGGSTMEWIDEDVLSSIKEF</sequence>